<accession>Q6U5V0</accession>
<protein>
    <submittedName>
        <fullName evidence="2">Uncharacterized protein</fullName>
    </submittedName>
</protein>
<dbReference type="EMBL" id="AY378100">
    <property type="protein sequence ID" value="AAR07771.1"/>
    <property type="molecule type" value="Genomic_DNA"/>
</dbReference>
<name>Q6U5V0_KLEPN</name>
<gene>
    <name evidence="2" type="ORF">LV214</name>
</gene>
<feature type="region of interest" description="Disordered" evidence="1">
    <location>
        <begin position="1"/>
        <end position="35"/>
    </location>
</feature>
<evidence type="ECO:0000256" key="1">
    <source>
        <dbReference type="SAM" id="MobiDB-lite"/>
    </source>
</evidence>
<sequence length="35" mass="3983">MKGRSRPSYAWPTARQERTQGLNVDKPRPEEGVKG</sequence>
<keyword evidence="2" id="KW-0614">Plasmid</keyword>
<feature type="compositionally biased region" description="Basic and acidic residues" evidence="1">
    <location>
        <begin position="25"/>
        <end position="35"/>
    </location>
</feature>
<reference evidence="2" key="2">
    <citation type="journal article" date="2004" name="Gene">
        <title>Sequencing and analysis of the large virulence plasmid pLVPK of Klebsiella pneumoniae CG43.</title>
        <authorList>
            <person name="Chen Y.T."/>
            <person name="Chang H.Y."/>
            <person name="Lai Y.C."/>
            <person name="Pan C.C."/>
            <person name="Tsai S.F."/>
            <person name="Peng H.L."/>
        </authorList>
    </citation>
    <scope>NUCLEOTIDE SEQUENCE</scope>
    <source>
        <strain evidence="2">CG43</strain>
        <plasmid evidence="2">pLVPK</plasmid>
    </source>
</reference>
<proteinExistence type="predicted"/>
<dbReference type="AlphaFoldDB" id="Q6U5V0"/>
<geneLocation type="plasmid" evidence="2">
    <name>pLVPK</name>
</geneLocation>
<evidence type="ECO:0000313" key="2">
    <source>
        <dbReference type="EMBL" id="AAR07771.1"/>
    </source>
</evidence>
<organism evidence="2">
    <name type="scientific">Klebsiella pneumoniae CG43</name>
    <dbReference type="NCBI Taxonomy" id="1244085"/>
    <lineage>
        <taxon>Bacteria</taxon>
        <taxon>Pseudomonadati</taxon>
        <taxon>Pseudomonadota</taxon>
        <taxon>Gammaproteobacteria</taxon>
        <taxon>Enterobacterales</taxon>
        <taxon>Enterobacteriaceae</taxon>
        <taxon>Klebsiella/Raoultella group</taxon>
        <taxon>Klebsiella</taxon>
        <taxon>Klebsiella pneumoniae complex</taxon>
    </lineage>
</organism>
<reference evidence="2" key="1">
    <citation type="submission" date="2003-09" db="EMBL/GenBank/DDBJ databases">
        <authorList>
            <person name="Chen Y.-T."/>
            <person name="Peng H.-L."/>
        </authorList>
    </citation>
    <scope>NUCLEOTIDE SEQUENCE</scope>
    <source>
        <strain evidence="2">CG43</strain>
        <plasmid evidence="2">pLVPK</plasmid>
    </source>
</reference>